<gene>
    <name evidence="1" type="ORF">GCM10017161_06690</name>
</gene>
<comment type="caution">
    <text evidence="1">The sequence shown here is derived from an EMBL/GenBank/DDBJ whole genome shotgun (WGS) entry which is preliminary data.</text>
</comment>
<dbReference type="EMBL" id="BNCK01000002">
    <property type="protein sequence ID" value="GHF82175.1"/>
    <property type="molecule type" value="Genomic_DNA"/>
</dbReference>
<dbReference type="AlphaFoldDB" id="A0A919BCV9"/>
<organism evidence="1 2">
    <name type="scientific">Thalassotalea marina</name>
    <dbReference type="NCBI Taxonomy" id="1673741"/>
    <lineage>
        <taxon>Bacteria</taxon>
        <taxon>Pseudomonadati</taxon>
        <taxon>Pseudomonadota</taxon>
        <taxon>Gammaproteobacteria</taxon>
        <taxon>Alteromonadales</taxon>
        <taxon>Colwelliaceae</taxon>
        <taxon>Thalassotalea</taxon>
    </lineage>
</organism>
<reference evidence="1" key="2">
    <citation type="submission" date="2020-09" db="EMBL/GenBank/DDBJ databases">
        <authorList>
            <person name="Sun Q."/>
            <person name="Kim S."/>
        </authorList>
    </citation>
    <scope>NUCLEOTIDE SEQUENCE</scope>
    <source>
        <strain evidence="1">KCTC 42731</strain>
    </source>
</reference>
<dbReference type="RefSeq" id="WP_189767336.1">
    <property type="nucleotide sequence ID" value="NZ_BNCK01000002.1"/>
</dbReference>
<sequence length="54" mass="6165">MSPEQLRQLQRLSDLFEQGQAGINQVKELSDLLALVNEQSDCFIDKKSELDELT</sequence>
<name>A0A919BCV9_9GAMM</name>
<evidence type="ECO:0000313" key="1">
    <source>
        <dbReference type="EMBL" id="GHF82175.1"/>
    </source>
</evidence>
<dbReference type="Proteomes" id="UP000623842">
    <property type="component" value="Unassembled WGS sequence"/>
</dbReference>
<keyword evidence="2" id="KW-1185">Reference proteome</keyword>
<evidence type="ECO:0000313" key="2">
    <source>
        <dbReference type="Proteomes" id="UP000623842"/>
    </source>
</evidence>
<protein>
    <submittedName>
        <fullName evidence="1">Uncharacterized protein</fullName>
    </submittedName>
</protein>
<proteinExistence type="predicted"/>
<reference evidence="1" key="1">
    <citation type="journal article" date="2014" name="Int. J. Syst. Evol. Microbiol.">
        <title>Complete genome sequence of Corynebacterium casei LMG S-19264T (=DSM 44701T), isolated from a smear-ripened cheese.</title>
        <authorList>
            <consortium name="US DOE Joint Genome Institute (JGI-PGF)"/>
            <person name="Walter F."/>
            <person name="Albersmeier A."/>
            <person name="Kalinowski J."/>
            <person name="Ruckert C."/>
        </authorList>
    </citation>
    <scope>NUCLEOTIDE SEQUENCE</scope>
    <source>
        <strain evidence="1">KCTC 42731</strain>
    </source>
</reference>
<accession>A0A919BCV9</accession>